<dbReference type="OrthoDB" id="3781969at2"/>
<dbReference type="AlphaFoldDB" id="A0A2R3QC83"/>
<reference evidence="1 2" key="1">
    <citation type="submission" date="2018-03" db="EMBL/GenBank/DDBJ databases">
        <title>Genome sequencing of Melaminivora sp.</title>
        <authorList>
            <person name="Kim S.-J."/>
            <person name="Heo J."/>
            <person name="Ahn J.-H."/>
            <person name="Kwon S.-W."/>
        </authorList>
    </citation>
    <scope>NUCLEOTIDE SEQUENCE [LARGE SCALE GENOMIC DNA]</scope>
    <source>
        <strain evidence="1 2">SC2-9</strain>
    </source>
</reference>
<evidence type="ECO:0008006" key="3">
    <source>
        <dbReference type="Google" id="ProtNLM"/>
    </source>
</evidence>
<dbReference type="EMBL" id="CP027667">
    <property type="protein sequence ID" value="AVO49382.1"/>
    <property type="molecule type" value="Genomic_DNA"/>
</dbReference>
<dbReference type="Gene3D" id="3.30.450.30">
    <property type="entry name" value="Dynein light chain 2a, cytoplasmic"/>
    <property type="match status" value="1"/>
</dbReference>
<dbReference type="SUPFAM" id="SSF103196">
    <property type="entry name" value="Roadblock/LC7 domain"/>
    <property type="match status" value="1"/>
</dbReference>
<organism evidence="1 2">
    <name type="scientific">Melaminivora suipulveris</name>
    <dbReference type="NCBI Taxonomy" id="2109913"/>
    <lineage>
        <taxon>Bacteria</taxon>
        <taxon>Pseudomonadati</taxon>
        <taxon>Pseudomonadota</taxon>
        <taxon>Betaproteobacteria</taxon>
        <taxon>Burkholderiales</taxon>
        <taxon>Comamonadaceae</taxon>
        <taxon>Melaminivora</taxon>
    </lineage>
</organism>
<sequence length="120" mass="13435">MALSPKELLNQLMQTEGAMCAALVDYNSGMLLESVGSGLDLELAAAGNTEVVRAKMKTMKSLNLNDDIEDILISLHRQYHIIRPLEKHDGLFLYYVLDRSRSNLAMARRKLLEAESQVTL</sequence>
<name>A0A2R3QC83_9BURK</name>
<accession>A0A2R3QC83</accession>
<protein>
    <recommendedName>
        <fullName evidence="3">Roadblock/LAMTOR2 domain-containing protein</fullName>
    </recommendedName>
</protein>
<keyword evidence="2" id="KW-1185">Reference proteome</keyword>
<evidence type="ECO:0000313" key="2">
    <source>
        <dbReference type="Proteomes" id="UP000237925"/>
    </source>
</evidence>
<dbReference type="KEGG" id="mela:C6568_08995"/>
<dbReference type="Proteomes" id="UP000237925">
    <property type="component" value="Chromosome"/>
</dbReference>
<proteinExistence type="predicted"/>
<gene>
    <name evidence="1" type="ORF">C6568_08995</name>
</gene>
<dbReference type="RefSeq" id="WP_106683815.1">
    <property type="nucleotide sequence ID" value="NZ_CP027667.1"/>
</dbReference>
<evidence type="ECO:0000313" key="1">
    <source>
        <dbReference type="EMBL" id="AVO49382.1"/>
    </source>
</evidence>